<dbReference type="Proteomes" id="UP000619486">
    <property type="component" value="Unassembled WGS sequence"/>
</dbReference>
<gene>
    <name evidence="2" type="ORF">GCM10014713_57830</name>
</gene>
<protein>
    <submittedName>
        <fullName evidence="2">Uncharacterized protein</fullName>
    </submittedName>
</protein>
<reference evidence="2" key="1">
    <citation type="journal article" date="2014" name="Int. J. Syst. Evol. Microbiol.">
        <title>Complete genome sequence of Corynebacterium casei LMG S-19264T (=DSM 44701T), isolated from a smear-ripened cheese.</title>
        <authorList>
            <consortium name="US DOE Joint Genome Institute (JGI-PGF)"/>
            <person name="Walter F."/>
            <person name="Albersmeier A."/>
            <person name="Kalinowski J."/>
            <person name="Ruckert C."/>
        </authorList>
    </citation>
    <scope>NUCLEOTIDE SEQUENCE</scope>
    <source>
        <strain evidence="2">JCM 3172</strain>
    </source>
</reference>
<feature type="region of interest" description="Disordered" evidence="1">
    <location>
        <begin position="25"/>
        <end position="82"/>
    </location>
</feature>
<dbReference type="EMBL" id="BMQQ01000030">
    <property type="protein sequence ID" value="GGT56555.1"/>
    <property type="molecule type" value="Genomic_DNA"/>
</dbReference>
<feature type="compositionally biased region" description="Basic and acidic residues" evidence="1">
    <location>
        <begin position="46"/>
        <end position="64"/>
    </location>
</feature>
<evidence type="ECO:0000256" key="1">
    <source>
        <dbReference type="SAM" id="MobiDB-lite"/>
    </source>
</evidence>
<keyword evidence="3" id="KW-1185">Reference proteome</keyword>
<accession>A0A918LVN0</accession>
<reference evidence="2" key="2">
    <citation type="submission" date="2020-09" db="EMBL/GenBank/DDBJ databases">
        <authorList>
            <person name="Sun Q."/>
            <person name="Ohkuma M."/>
        </authorList>
    </citation>
    <scope>NUCLEOTIDE SEQUENCE</scope>
    <source>
        <strain evidence="2">JCM 3172</strain>
    </source>
</reference>
<proteinExistence type="predicted"/>
<dbReference type="AlphaFoldDB" id="A0A918LVN0"/>
<organism evidence="2 3">
    <name type="scientific">Streptomyces purpureus</name>
    <dbReference type="NCBI Taxonomy" id="1951"/>
    <lineage>
        <taxon>Bacteria</taxon>
        <taxon>Bacillati</taxon>
        <taxon>Actinomycetota</taxon>
        <taxon>Actinomycetes</taxon>
        <taxon>Kitasatosporales</taxon>
        <taxon>Streptomycetaceae</taxon>
        <taxon>Streptomyces</taxon>
    </lineage>
</organism>
<sequence length="122" mass="12861">MALRTAPVTVPHPWALREGLHNVRTTDNVTGQTGGAGFGPDWGRVLGRDRRGATDSRVSSERGESAPNLYRVGTGKAPGKGLPVAARSASRRLFPVAPVAPGSGGSWLRRLVAAPVVPWFRA</sequence>
<evidence type="ECO:0000313" key="2">
    <source>
        <dbReference type="EMBL" id="GGT56555.1"/>
    </source>
</evidence>
<comment type="caution">
    <text evidence="2">The sequence shown here is derived from an EMBL/GenBank/DDBJ whole genome shotgun (WGS) entry which is preliminary data.</text>
</comment>
<name>A0A918LVN0_9ACTN</name>
<evidence type="ECO:0000313" key="3">
    <source>
        <dbReference type="Proteomes" id="UP000619486"/>
    </source>
</evidence>